<organism evidence="12">
    <name type="scientific">Akkermansia muciniphila</name>
    <dbReference type="NCBI Taxonomy" id="239935"/>
    <lineage>
        <taxon>Bacteria</taxon>
        <taxon>Pseudomonadati</taxon>
        <taxon>Verrucomicrobiota</taxon>
        <taxon>Verrucomicrobiia</taxon>
        <taxon>Verrucomicrobiales</taxon>
        <taxon>Akkermansiaceae</taxon>
        <taxon>Akkermansia</taxon>
    </lineage>
</organism>
<dbReference type="Gene3D" id="3.40.50.620">
    <property type="entry name" value="HUPs"/>
    <property type="match status" value="1"/>
</dbReference>
<dbReference type="GO" id="GO:0103016">
    <property type="term" value="F:tRNA-uridine 2-sulfurtransferase activity"/>
    <property type="evidence" value="ECO:0007669"/>
    <property type="project" value="UniProtKB-EC"/>
</dbReference>
<evidence type="ECO:0000256" key="8">
    <source>
        <dbReference type="ARBA" id="ARBA00051542"/>
    </source>
</evidence>
<comment type="catalytic activity">
    <reaction evidence="8 9">
        <text>S-sulfanyl-L-cysteinyl-[protein] + uridine(34) in tRNA + AH2 + ATP = 2-thiouridine(34) in tRNA + L-cysteinyl-[protein] + A + AMP + diphosphate + H(+)</text>
        <dbReference type="Rhea" id="RHEA:47032"/>
        <dbReference type="Rhea" id="RHEA-COMP:10131"/>
        <dbReference type="Rhea" id="RHEA-COMP:11726"/>
        <dbReference type="Rhea" id="RHEA-COMP:11727"/>
        <dbReference type="Rhea" id="RHEA-COMP:11728"/>
        <dbReference type="ChEBI" id="CHEBI:13193"/>
        <dbReference type="ChEBI" id="CHEBI:15378"/>
        <dbReference type="ChEBI" id="CHEBI:17499"/>
        <dbReference type="ChEBI" id="CHEBI:29950"/>
        <dbReference type="ChEBI" id="CHEBI:30616"/>
        <dbReference type="ChEBI" id="CHEBI:33019"/>
        <dbReference type="ChEBI" id="CHEBI:61963"/>
        <dbReference type="ChEBI" id="CHEBI:65315"/>
        <dbReference type="ChEBI" id="CHEBI:87170"/>
        <dbReference type="ChEBI" id="CHEBI:456215"/>
        <dbReference type="EC" id="2.8.1.13"/>
    </reaction>
</comment>
<dbReference type="AlphaFoldDB" id="A0A6N2T2N8"/>
<evidence type="ECO:0000256" key="2">
    <source>
        <dbReference type="ARBA" id="ARBA00022679"/>
    </source>
</evidence>
<feature type="binding site" evidence="9">
    <location>
        <begin position="38"/>
        <end position="45"/>
    </location>
    <ligand>
        <name>ATP</name>
        <dbReference type="ChEBI" id="CHEBI:30616"/>
    </ligand>
</feature>
<feature type="site" description="Interaction with tRNA" evidence="9">
    <location>
        <position position="367"/>
    </location>
</feature>
<evidence type="ECO:0000313" key="12">
    <source>
        <dbReference type="EMBL" id="VYS98350.1"/>
    </source>
</evidence>
<dbReference type="EMBL" id="CACRSS010000004">
    <property type="protein sequence ID" value="VYS98350.1"/>
    <property type="molecule type" value="Genomic_DNA"/>
</dbReference>
<feature type="site" description="Interaction with tRNA" evidence="9">
    <location>
        <position position="155"/>
    </location>
</feature>
<reference evidence="12" key="1">
    <citation type="submission" date="2019-11" db="EMBL/GenBank/DDBJ databases">
        <authorList>
            <person name="Feng L."/>
        </authorList>
    </citation>
    <scope>NUCLEOTIDE SEQUENCE</scope>
    <source>
        <strain evidence="12">AMuciniphilaLFYP55</strain>
    </source>
</reference>
<dbReference type="InterPro" id="IPR004506">
    <property type="entry name" value="MnmA-like"/>
</dbReference>
<keyword evidence="2 9" id="KW-0808">Transferase</keyword>
<evidence type="ECO:0000256" key="6">
    <source>
        <dbReference type="ARBA" id="ARBA00022884"/>
    </source>
</evidence>
<feature type="binding site" evidence="9">
    <location>
        <position position="154"/>
    </location>
    <ligand>
        <name>ATP</name>
        <dbReference type="ChEBI" id="CHEBI:30616"/>
    </ligand>
</feature>
<dbReference type="InterPro" id="IPR046884">
    <property type="entry name" value="MnmA-like_central"/>
</dbReference>
<dbReference type="Pfam" id="PF03054">
    <property type="entry name" value="tRNA_Me_trans"/>
    <property type="match status" value="1"/>
</dbReference>
<feature type="domain" description="tRNA-specific 2-thiouridylase MnmA-like C-terminal" evidence="10">
    <location>
        <begin position="326"/>
        <end position="381"/>
    </location>
</feature>
<evidence type="ECO:0000256" key="7">
    <source>
        <dbReference type="ARBA" id="ARBA00023157"/>
    </source>
</evidence>
<dbReference type="GO" id="GO:0005737">
    <property type="term" value="C:cytoplasm"/>
    <property type="evidence" value="ECO:0007669"/>
    <property type="project" value="UniProtKB-SubCell"/>
</dbReference>
<proteinExistence type="inferred from homology"/>
<comment type="function">
    <text evidence="9">Catalyzes the 2-thiolation of uridine at the wobble position (U34) of tRNA, leading to the formation of s(2)U34.</text>
</comment>
<dbReference type="FunFam" id="2.30.30.280:FF:000001">
    <property type="entry name" value="tRNA-specific 2-thiouridylase MnmA"/>
    <property type="match status" value="1"/>
</dbReference>
<dbReference type="InterPro" id="IPR014729">
    <property type="entry name" value="Rossmann-like_a/b/a_fold"/>
</dbReference>
<dbReference type="PANTHER" id="PTHR11933">
    <property type="entry name" value="TRNA 5-METHYLAMINOMETHYL-2-THIOURIDYLATE -METHYLTRANSFERASE"/>
    <property type="match status" value="1"/>
</dbReference>
<feature type="active site" description="Nucleophile" evidence="9">
    <location>
        <position position="130"/>
    </location>
</feature>
<keyword evidence="4 9" id="KW-0547">Nucleotide-binding</keyword>
<feature type="domain" description="tRNA-specific 2-thiouridylase MnmA-like central" evidence="11">
    <location>
        <begin position="235"/>
        <end position="299"/>
    </location>
</feature>
<keyword evidence="5 9" id="KW-0067">ATP-binding</keyword>
<keyword evidence="7" id="KW-1015">Disulfide bond</keyword>
<dbReference type="PANTHER" id="PTHR11933:SF5">
    <property type="entry name" value="MITOCHONDRIAL TRNA-SPECIFIC 2-THIOURIDYLASE 1"/>
    <property type="match status" value="1"/>
</dbReference>
<comment type="caution">
    <text evidence="9">Lacks conserved residue(s) required for the propagation of feature annotation.</text>
</comment>
<dbReference type="Pfam" id="PF20259">
    <property type="entry name" value="tRNA_Me_trans_M"/>
    <property type="match status" value="1"/>
</dbReference>
<keyword evidence="9" id="KW-0963">Cytoplasm</keyword>
<dbReference type="NCBIfam" id="TIGR00420">
    <property type="entry name" value="trmU"/>
    <property type="match status" value="1"/>
</dbReference>
<evidence type="ECO:0000259" key="10">
    <source>
        <dbReference type="Pfam" id="PF20258"/>
    </source>
</evidence>
<dbReference type="SUPFAM" id="SSF52402">
    <property type="entry name" value="Adenine nucleotide alpha hydrolases-like"/>
    <property type="match status" value="1"/>
</dbReference>
<dbReference type="Gene3D" id="2.40.30.10">
    <property type="entry name" value="Translation factors"/>
    <property type="match status" value="1"/>
</dbReference>
<feature type="active site" description="Cysteine persulfide intermediate" evidence="9">
    <location>
        <position position="226"/>
    </location>
</feature>
<keyword evidence="6 9" id="KW-0694">RNA-binding</keyword>
<dbReference type="NCBIfam" id="NF001138">
    <property type="entry name" value="PRK00143.1"/>
    <property type="match status" value="1"/>
</dbReference>
<dbReference type="InterPro" id="IPR046885">
    <property type="entry name" value="MnmA-like_C"/>
</dbReference>
<dbReference type="InterPro" id="IPR023382">
    <property type="entry name" value="MnmA-like_central_sf"/>
</dbReference>
<dbReference type="GO" id="GO:0000049">
    <property type="term" value="F:tRNA binding"/>
    <property type="evidence" value="ECO:0007669"/>
    <property type="project" value="UniProtKB-KW"/>
</dbReference>
<feature type="region of interest" description="Interaction with tRNA" evidence="9">
    <location>
        <begin position="334"/>
        <end position="335"/>
    </location>
</feature>
<gene>
    <name evidence="9 12" type="primary">mnmA</name>
    <name evidence="12" type="ORF">AMLFYP55_02359</name>
</gene>
<keyword evidence="1 9" id="KW-0820">tRNA-binding</keyword>
<protein>
    <recommendedName>
        <fullName evidence="9">tRNA-specific 2-thiouridylase MnmA</fullName>
        <ecNumber evidence="9">2.8.1.13</ecNumber>
    </recommendedName>
</protein>
<dbReference type="GO" id="GO:0005524">
    <property type="term" value="F:ATP binding"/>
    <property type="evidence" value="ECO:0007669"/>
    <property type="project" value="UniProtKB-KW"/>
</dbReference>
<dbReference type="Pfam" id="PF20258">
    <property type="entry name" value="tRNA_Me_trans_C"/>
    <property type="match status" value="1"/>
</dbReference>
<feature type="binding site" evidence="9">
    <location>
        <position position="64"/>
    </location>
    <ligand>
        <name>ATP</name>
        <dbReference type="ChEBI" id="CHEBI:30616"/>
    </ligand>
</feature>
<evidence type="ECO:0000256" key="3">
    <source>
        <dbReference type="ARBA" id="ARBA00022694"/>
    </source>
</evidence>
<evidence type="ECO:0000256" key="4">
    <source>
        <dbReference type="ARBA" id="ARBA00022741"/>
    </source>
</evidence>
<dbReference type="Gene3D" id="2.30.30.280">
    <property type="entry name" value="Adenine nucleotide alpha hydrolases-like domains"/>
    <property type="match status" value="1"/>
</dbReference>
<evidence type="ECO:0000256" key="1">
    <source>
        <dbReference type="ARBA" id="ARBA00022555"/>
    </source>
</evidence>
<comment type="subcellular location">
    <subcellularLocation>
        <location evidence="9">Cytoplasm</location>
    </subcellularLocation>
</comment>
<accession>A0A6N2T2N8</accession>
<evidence type="ECO:0000256" key="9">
    <source>
        <dbReference type="HAMAP-Rule" id="MF_00144"/>
    </source>
</evidence>
<evidence type="ECO:0000259" key="11">
    <source>
        <dbReference type="Pfam" id="PF20259"/>
    </source>
</evidence>
<feature type="region of interest" description="Interaction with target base in tRNA" evidence="9">
    <location>
        <begin position="125"/>
        <end position="127"/>
    </location>
</feature>
<feature type="region of interest" description="Interaction with tRNA" evidence="9">
    <location>
        <begin position="176"/>
        <end position="178"/>
    </location>
</feature>
<comment type="similarity">
    <text evidence="9">Belongs to the MnmA/TRMU family.</text>
</comment>
<dbReference type="EC" id="2.8.1.13" evidence="9"/>
<dbReference type="CDD" id="cd01998">
    <property type="entry name" value="MnmA_TRMU-like"/>
    <property type="match status" value="1"/>
</dbReference>
<keyword evidence="3 9" id="KW-0819">tRNA processing</keyword>
<name>A0A6N2T2N8_9BACT</name>
<dbReference type="GO" id="GO:0002143">
    <property type="term" value="P:tRNA wobble position uridine thiolation"/>
    <property type="evidence" value="ECO:0007669"/>
    <property type="project" value="TreeGrafter"/>
</dbReference>
<evidence type="ECO:0000256" key="5">
    <source>
        <dbReference type="ARBA" id="ARBA00022840"/>
    </source>
</evidence>
<sequence length="388" mass="42633">MAYGGIFDLQGQAGKTSQTQVPYHTHILFNIVARILVGLSGGVDSSVAAALLVEQGHDVVGAYMKNWVNDEGIPGECPWEQDIQDALAVAKKIGIEFRVIDLVDEYRSRIVNYLIEGYRAGYTPNPDVLCNREMKFGVFLDYALEQGFDSVATGHYARRLDTPQGSFILRGRDPNKDQSYFLSLMRPDQTARAVFPLGDLLKPEVRVLADKYGLPTARKKDSQGICFIGQVKMSDFLRHYLPDKPGKIVDTEGKVLGSHNGLHLFTMGQRKGHGVASPREGIAYVVVGKDVKRNRLILGYEDASTQGLYAAHAVVGGISNTLAPLPSRVMAQPRYRAKAEWAACEYLEEGKVRLSFDTPLRALAVGQVCAFYDGGKLLGGGFFESIEP</sequence>
<dbReference type="HAMAP" id="MF_00144">
    <property type="entry name" value="tRNA_thiouridyl_MnmA"/>
    <property type="match status" value="1"/>
</dbReference>